<evidence type="ECO:0000313" key="5">
    <source>
        <dbReference type="EMBL" id="CAD8250856.1"/>
    </source>
</evidence>
<evidence type="ECO:0000256" key="1">
    <source>
        <dbReference type="ARBA" id="ARBA00008361"/>
    </source>
</evidence>
<reference evidence="5" key="1">
    <citation type="submission" date="2021-01" db="EMBL/GenBank/DDBJ databases">
        <authorList>
            <person name="Corre E."/>
            <person name="Pelletier E."/>
            <person name="Niang G."/>
            <person name="Scheremetjew M."/>
            <person name="Finn R."/>
            <person name="Kale V."/>
            <person name="Holt S."/>
            <person name="Cochrane G."/>
            <person name="Meng A."/>
            <person name="Brown T."/>
            <person name="Cohen L."/>
        </authorList>
    </citation>
    <scope>NUCLEOTIDE SEQUENCE</scope>
    <source>
        <strain evidence="5">CCMP2078</strain>
    </source>
</reference>
<dbReference type="AlphaFoldDB" id="A0A7R9U186"/>
<dbReference type="CDD" id="cd02440">
    <property type="entry name" value="AdoMet_MTases"/>
    <property type="match status" value="1"/>
</dbReference>
<evidence type="ECO:0000259" key="4">
    <source>
        <dbReference type="Pfam" id="PF13847"/>
    </source>
</evidence>
<name>A0A7R9U186_9STRA</name>
<dbReference type="PANTHER" id="PTHR12176">
    <property type="entry name" value="SAM-DEPENDENT METHYLTRANSFERASE SUPERFAMILY PROTEIN"/>
    <property type="match status" value="1"/>
</dbReference>
<feature type="domain" description="Methyltransferase" evidence="4">
    <location>
        <begin position="41"/>
        <end position="148"/>
    </location>
</feature>
<dbReference type="InterPro" id="IPR029063">
    <property type="entry name" value="SAM-dependent_MTases_sf"/>
</dbReference>
<dbReference type="InterPro" id="IPR051419">
    <property type="entry name" value="Lys/N-term_MeTrsfase_sf"/>
</dbReference>
<dbReference type="Pfam" id="PF13847">
    <property type="entry name" value="Methyltransf_31"/>
    <property type="match status" value="1"/>
</dbReference>
<dbReference type="Gene3D" id="3.40.50.150">
    <property type="entry name" value="Vaccinia Virus protein VP39"/>
    <property type="match status" value="1"/>
</dbReference>
<protein>
    <recommendedName>
        <fullName evidence="4">Methyltransferase domain-containing protein</fullName>
    </recommendedName>
</protein>
<dbReference type="GO" id="GO:0008168">
    <property type="term" value="F:methyltransferase activity"/>
    <property type="evidence" value="ECO:0007669"/>
    <property type="project" value="UniProtKB-KW"/>
</dbReference>
<dbReference type="SUPFAM" id="SSF53335">
    <property type="entry name" value="S-adenosyl-L-methionine-dependent methyltransferases"/>
    <property type="match status" value="1"/>
</dbReference>
<dbReference type="FunFam" id="3.40.50.150:FF:000311">
    <property type="entry name" value="Methyltransferase protein 13"/>
    <property type="match status" value="1"/>
</dbReference>
<dbReference type="EMBL" id="HBEA01000436">
    <property type="protein sequence ID" value="CAD8250856.1"/>
    <property type="molecule type" value="Transcribed_RNA"/>
</dbReference>
<proteinExistence type="inferred from homology"/>
<evidence type="ECO:0000256" key="2">
    <source>
        <dbReference type="ARBA" id="ARBA00022603"/>
    </source>
</evidence>
<dbReference type="InterPro" id="IPR025714">
    <property type="entry name" value="Methyltranfer_dom"/>
</dbReference>
<dbReference type="PANTHER" id="PTHR12176:SF79">
    <property type="entry name" value="METHYLTRANSFERASE TYPE 11 DOMAIN-CONTAINING PROTEIN"/>
    <property type="match status" value="1"/>
</dbReference>
<sequence>MAKYGEAEYWEERYARDAEPFDWYQGYRCLKPYINQAVPKESAVLMVGCGSSRLSEDMAADGYDEIVNIDVSETIVRVMQERAQNMSFYVMDMRKLEFTDEEYDAVIDKGTLDTLLCMETAAEDAKQGLMEISRVLKPQGVYFMVSYGAPDTRLPYLEDGDLSWSVSVHKVEKPEAAIAKGKPGYHYIYICQKGGLEQVG</sequence>
<dbReference type="GO" id="GO:0032259">
    <property type="term" value="P:methylation"/>
    <property type="evidence" value="ECO:0007669"/>
    <property type="project" value="UniProtKB-KW"/>
</dbReference>
<comment type="similarity">
    <text evidence="1">Belongs to the methyltransferase superfamily.</text>
</comment>
<keyword evidence="3" id="KW-0808">Transferase</keyword>
<accession>A0A7R9U186</accession>
<keyword evidence="2" id="KW-0489">Methyltransferase</keyword>
<organism evidence="5">
    <name type="scientific">Pinguiococcus pyrenoidosus</name>
    <dbReference type="NCBI Taxonomy" id="172671"/>
    <lineage>
        <taxon>Eukaryota</taxon>
        <taxon>Sar</taxon>
        <taxon>Stramenopiles</taxon>
        <taxon>Ochrophyta</taxon>
        <taxon>Pinguiophyceae</taxon>
        <taxon>Pinguiochrysidales</taxon>
        <taxon>Pinguiochrysidaceae</taxon>
        <taxon>Pinguiococcus</taxon>
    </lineage>
</organism>
<gene>
    <name evidence="5" type="ORF">PPYR1160_LOCUS346</name>
</gene>
<evidence type="ECO:0000256" key="3">
    <source>
        <dbReference type="ARBA" id="ARBA00022679"/>
    </source>
</evidence>